<evidence type="ECO:0000256" key="2">
    <source>
        <dbReference type="ARBA" id="ARBA00022723"/>
    </source>
</evidence>
<dbReference type="InterPro" id="IPR036909">
    <property type="entry name" value="Cyt_c-like_dom_sf"/>
</dbReference>
<evidence type="ECO:0000256" key="4">
    <source>
        <dbReference type="PROSITE-ProRule" id="PRU00433"/>
    </source>
</evidence>
<dbReference type="RefSeq" id="WP_377353442.1">
    <property type="nucleotide sequence ID" value="NZ_JBHTLQ010000017.1"/>
</dbReference>
<dbReference type="PROSITE" id="PS51007">
    <property type="entry name" value="CYTC"/>
    <property type="match status" value="1"/>
</dbReference>
<proteinExistence type="predicted"/>
<accession>A0ABW3T1G6</accession>
<comment type="caution">
    <text evidence="7">The sequence shown here is derived from an EMBL/GenBank/DDBJ whole genome shotgun (WGS) entry which is preliminary data.</text>
</comment>
<feature type="chain" id="PRO_5046597285" evidence="5">
    <location>
        <begin position="24"/>
        <end position="580"/>
    </location>
</feature>
<dbReference type="SUPFAM" id="SSF46626">
    <property type="entry name" value="Cytochrome c"/>
    <property type="match status" value="1"/>
</dbReference>
<organism evidence="7 8">
    <name type="scientific">Phenylobacterium conjunctum</name>
    <dbReference type="NCBI Taxonomy" id="1298959"/>
    <lineage>
        <taxon>Bacteria</taxon>
        <taxon>Pseudomonadati</taxon>
        <taxon>Pseudomonadota</taxon>
        <taxon>Alphaproteobacteria</taxon>
        <taxon>Caulobacterales</taxon>
        <taxon>Caulobacteraceae</taxon>
        <taxon>Phenylobacterium</taxon>
    </lineage>
</organism>
<gene>
    <name evidence="7" type="ORF">ACFQ27_09655</name>
</gene>
<evidence type="ECO:0000256" key="1">
    <source>
        <dbReference type="ARBA" id="ARBA00022617"/>
    </source>
</evidence>
<feature type="domain" description="Cytochrome c" evidence="6">
    <location>
        <begin position="483"/>
        <end position="575"/>
    </location>
</feature>
<keyword evidence="1 4" id="KW-0349">Heme</keyword>
<evidence type="ECO:0000256" key="3">
    <source>
        <dbReference type="ARBA" id="ARBA00023004"/>
    </source>
</evidence>
<keyword evidence="5" id="KW-0732">Signal</keyword>
<reference evidence="8" key="1">
    <citation type="journal article" date="2019" name="Int. J. Syst. Evol. Microbiol.">
        <title>The Global Catalogue of Microorganisms (GCM) 10K type strain sequencing project: providing services to taxonomists for standard genome sequencing and annotation.</title>
        <authorList>
            <consortium name="The Broad Institute Genomics Platform"/>
            <consortium name="The Broad Institute Genome Sequencing Center for Infectious Disease"/>
            <person name="Wu L."/>
            <person name="Ma J."/>
        </authorList>
    </citation>
    <scope>NUCLEOTIDE SEQUENCE [LARGE SCALE GENOMIC DNA]</scope>
    <source>
        <strain evidence="8">CCUG 55074</strain>
    </source>
</reference>
<evidence type="ECO:0000313" key="7">
    <source>
        <dbReference type="EMBL" id="MFD1190843.1"/>
    </source>
</evidence>
<sequence length="580" mass="59918">MSLLRRAAFPSLFVLGAAGVLLACGAGGQGQAQTDAKAAACVGDNGGLALPPGFCATVFADNLGHVRHIAAGPDGTIYANSWGGAYYPGSKSPEGGFLMAVKDTNGDGVSDQTARFGETEADGAKGGTGVGVYKGFVYAEVNDRIVRYPLKAGEFAPQAKPQVVVSGLPLGGNHPMHPFVIDPKGQLFIDMGSATNACQAKDRAPGVAGNDPCTELETRAGIWRYDANKLGQVFSPKERYATGNRNGEGLAYDAQGRVFATQHGRDQLPGLWPKLYPDPIAGAELPSEVLVQLKEGGDYGWPYCYHDGVKLVLAPEYGGDGGKAVGRCADKDPPVAAFPAHWAPNALAIYTAKQFPAAYRGGAFIAFHGSWNRAPAPQAGYNVVFQPLKDGKSAGDWVVFADGFVGAKKDPGKAEHRPMGLTVGPDGALYIADDVKGRIWRVTWQGGAGPVKPQAAVMPASVAAPTATIETGGVSVPPGSTAAEVALGERIYRGQAAGGTCAGCHGADAKGSPLGPDLTSGTWAWSDGSVEGLSAVIAKGVAEPKRYRSLMPPMGGATLSPAELKAVSSYVWSISHPAKN</sequence>
<dbReference type="SUPFAM" id="SSF50952">
    <property type="entry name" value="Soluble quinoprotein glucose dehydrogenase"/>
    <property type="match status" value="1"/>
</dbReference>
<dbReference type="PANTHER" id="PTHR33546">
    <property type="entry name" value="LARGE, MULTIFUNCTIONAL SECRETED PROTEIN-RELATED"/>
    <property type="match status" value="1"/>
</dbReference>
<evidence type="ECO:0000259" key="6">
    <source>
        <dbReference type="PROSITE" id="PS51007"/>
    </source>
</evidence>
<dbReference type="Proteomes" id="UP001597216">
    <property type="component" value="Unassembled WGS sequence"/>
</dbReference>
<dbReference type="InterPro" id="IPR009056">
    <property type="entry name" value="Cyt_c-like_dom"/>
</dbReference>
<protein>
    <submittedName>
        <fullName evidence="7">PQQ-dependent sugar dehydrogenase</fullName>
    </submittedName>
</protein>
<dbReference type="Pfam" id="PF22807">
    <property type="entry name" value="TrAA12"/>
    <property type="match status" value="1"/>
</dbReference>
<feature type="signal peptide" evidence="5">
    <location>
        <begin position="1"/>
        <end position="23"/>
    </location>
</feature>
<dbReference type="EMBL" id="JBHTLQ010000017">
    <property type="protein sequence ID" value="MFD1190843.1"/>
    <property type="molecule type" value="Genomic_DNA"/>
</dbReference>
<dbReference type="InterPro" id="IPR011042">
    <property type="entry name" value="6-blade_b-propeller_TolB-like"/>
</dbReference>
<dbReference type="Gene3D" id="1.10.760.10">
    <property type="entry name" value="Cytochrome c-like domain"/>
    <property type="match status" value="1"/>
</dbReference>
<dbReference type="PANTHER" id="PTHR33546:SF1">
    <property type="entry name" value="LARGE, MULTIFUNCTIONAL SECRETED PROTEIN"/>
    <property type="match status" value="1"/>
</dbReference>
<dbReference type="Pfam" id="PF13442">
    <property type="entry name" value="Cytochrome_CBB3"/>
    <property type="match status" value="1"/>
</dbReference>
<keyword evidence="2 4" id="KW-0479">Metal-binding</keyword>
<dbReference type="InterPro" id="IPR054539">
    <property type="entry name" value="Beta-prop_PDH"/>
</dbReference>
<name>A0ABW3T1G6_9CAUL</name>
<keyword evidence="3 4" id="KW-0408">Iron</keyword>
<dbReference type="InterPro" id="IPR011041">
    <property type="entry name" value="Quinoprot_gluc/sorb_DH_b-prop"/>
</dbReference>
<keyword evidence="8" id="KW-1185">Reference proteome</keyword>
<dbReference type="Gene3D" id="2.120.10.30">
    <property type="entry name" value="TolB, C-terminal domain"/>
    <property type="match status" value="1"/>
</dbReference>
<evidence type="ECO:0000256" key="5">
    <source>
        <dbReference type="SAM" id="SignalP"/>
    </source>
</evidence>
<evidence type="ECO:0000313" key="8">
    <source>
        <dbReference type="Proteomes" id="UP001597216"/>
    </source>
</evidence>
<dbReference type="PROSITE" id="PS51257">
    <property type="entry name" value="PROKAR_LIPOPROTEIN"/>
    <property type="match status" value="1"/>
</dbReference>